<dbReference type="SUPFAM" id="SSF51971">
    <property type="entry name" value="Nucleotide-binding domain"/>
    <property type="match status" value="1"/>
</dbReference>
<gene>
    <name evidence="2" type="ORF">NOR51B_2835</name>
</gene>
<dbReference type="Proteomes" id="UP000004699">
    <property type="component" value="Unassembled WGS sequence"/>
</dbReference>
<dbReference type="AlphaFoldDB" id="B8KTS8"/>
<accession>B8KTS8</accession>
<feature type="region of interest" description="Disordered" evidence="1">
    <location>
        <begin position="1"/>
        <end position="26"/>
    </location>
</feature>
<dbReference type="SUPFAM" id="SSF51905">
    <property type="entry name" value="FAD/NAD(P)-binding domain"/>
    <property type="match status" value="1"/>
</dbReference>
<evidence type="ECO:0000313" key="2">
    <source>
        <dbReference type="EMBL" id="EED36882.1"/>
    </source>
</evidence>
<organism evidence="2 3">
    <name type="scientific">Luminiphilus syltensis NOR5-1B</name>
    <dbReference type="NCBI Taxonomy" id="565045"/>
    <lineage>
        <taxon>Bacteria</taxon>
        <taxon>Pseudomonadati</taxon>
        <taxon>Pseudomonadota</taxon>
        <taxon>Gammaproteobacteria</taxon>
        <taxon>Cellvibrionales</taxon>
        <taxon>Halieaceae</taxon>
        <taxon>Luminiphilus</taxon>
    </lineage>
</organism>
<reference evidence="3" key="1">
    <citation type="journal article" date="2013" name="BMC Microbiol.">
        <title>Taxonomy and evolution of bacteriochlorophyll a-containing members of the OM60/NOR5 clade of marine gammaproteobacteria: description of Luminiphilus syltensis gen. nov., sp. nov., reclassification of Haliea rubra as Pseudohaliea rubra gen. nov., comb. nov., and emendation of Chromatocurvus halotolerans.</title>
        <authorList>
            <person name="Spring S."/>
            <person name="Riedel T."/>
            <person name="Sproer C."/>
            <person name="Yan S."/>
            <person name="Harder J."/>
            <person name="Fuchs B.M."/>
        </authorList>
    </citation>
    <scope>NUCLEOTIDE SEQUENCE [LARGE SCALE GENOMIC DNA]</scope>
    <source>
        <strain evidence="3">NOR51-B</strain>
    </source>
</reference>
<evidence type="ECO:0000313" key="3">
    <source>
        <dbReference type="Proteomes" id="UP000004699"/>
    </source>
</evidence>
<sequence>MAVYRDQGQTYPQETMTMKKPSPQRGITAKSAAASGIRRRDFLGGTLLSAGACALSPLELLASDSKSAAGYKSTAGYPPALTGLRGSHPGSFDVAHALAWRGETFPAPSSIDDQDYDLIVVGGGISGLAAAYFWRQEHGPDARILILDNHDDFGGHARRNEFTVDGRLMLGYGGSQSIDTPGSYSPAAAQLLRDLGIFTDRFYDYYDQQFWNKQKLSRGFWFSEEVYGRNVTAKGIQTWSRATEKLTQGDIAAYPIPEEARRGFFQLLNSDTNFLADIAPEKRREWLITHSYKEFLLSKAKMPEDVYFLLRDGMRGYGGVGQDAMPALWAQEQELPGTLYLDLPPLPESSAEEIDEPYIFHFPDGNASVARALVRDLIPGVLPPSTMEQLVLAKADYSALDRADNACRLRLKSTAIKVEHSAGEREVEVTYVRKGTPTMARGKHVVMACYNAMIPYLCPELPKAQREAITYAEKTPLVYVSAAFKNWEAFANLGMRDIKIPQPDMMHSFSMDFPVSMSDIEYPTDPSQPVFVHGSYIPCVPDSGLDNKEQYRRGRRELYQLSYDDFERRLLRQFDGALSPGGFDIERDLAGLTINRWPHGYAYEYNPLFDDPSFGVDKGPHIAGRAPIGRISIANSDSSAYAYVNGAIDAARRAVSEQAG</sequence>
<dbReference type="eggNOG" id="COG1231">
    <property type="taxonomic scope" value="Bacteria"/>
</dbReference>
<evidence type="ECO:0000256" key="1">
    <source>
        <dbReference type="SAM" id="MobiDB-lite"/>
    </source>
</evidence>
<dbReference type="InterPro" id="IPR006311">
    <property type="entry name" value="TAT_signal"/>
</dbReference>
<dbReference type="Pfam" id="PF13450">
    <property type="entry name" value="NAD_binding_8"/>
    <property type="match status" value="1"/>
</dbReference>
<dbReference type="PROSITE" id="PS51318">
    <property type="entry name" value="TAT"/>
    <property type="match status" value="1"/>
</dbReference>
<proteinExistence type="predicted"/>
<feature type="compositionally biased region" description="Polar residues" evidence="1">
    <location>
        <begin position="7"/>
        <end position="16"/>
    </location>
</feature>
<dbReference type="Gene3D" id="3.50.50.60">
    <property type="entry name" value="FAD/NAD(P)-binding domain"/>
    <property type="match status" value="1"/>
</dbReference>
<dbReference type="EMBL" id="DS999411">
    <property type="protein sequence ID" value="EED36882.1"/>
    <property type="molecule type" value="Genomic_DNA"/>
</dbReference>
<keyword evidence="3" id="KW-1185">Reference proteome</keyword>
<name>B8KTS8_9GAMM</name>
<dbReference type="STRING" id="565045.NOR51B_2835"/>
<protein>
    <submittedName>
        <fullName evidence="2">Twin-arginine translocation pathway signal</fullName>
    </submittedName>
</protein>
<dbReference type="InterPro" id="IPR036188">
    <property type="entry name" value="FAD/NAD-bd_sf"/>
</dbReference>
<dbReference type="HOGENOM" id="CLU_431354_0_0_6"/>